<gene>
    <name evidence="1" type="ORF">CEV34_4211</name>
</gene>
<evidence type="ECO:0000313" key="1">
    <source>
        <dbReference type="EMBL" id="OYR22819.1"/>
    </source>
</evidence>
<sequence>MALHPPRFALGNLELGKSRKQPGCRPTFGVSALSEAMPSLCYTWEPQISEH</sequence>
<evidence type="ECO:0000313" key="2">
    <source>
        <dbReference type="Proteomes" id="UP000216188"/>
    </source>
</evidence>
<name>A0A256G6V6_9HYPH</name>
<protein>
    <submittedName>
        <fullName evidence="1">Uncharacterized protein</fullName>
    </submittedName>
</protein>
<accession>A0A256G6V6</accession>
<proteinExistence type="predicted"/>
<comment type="caution">
    <text evidence="1">The sequence shown here is derived from an EMBL/GenBank/DDBJ whole genome shotgun (WGS) entry which is preliminary data.</text>
</comment>
<dbReference type="Proteomes" id="UP000216188">
    <property type="component" value="Unassembled WGS sequence"/>
</dbReference>
<dbReference type="AlphaFoldDB" id="A0A256G6V6"/>
<reference evidence="1 2" key="1">
    <citation type="submission" date="2017-07" db="EMBL/GenBank/DDBJ databases">
        <title>Phylogenetic study on the rhizospheric bacterium Ochrobactrum sp. A44.</title>
        <authorList>
            <person name="Krzyzanowska D.M."/>
            <person name="Ossowicki A."/>
            <person name="Rajewska M."/>
            <person name="Maciag T."/>
            <person name="Kaczynski Z."/>
            <person name="Czerwicka M."/>
            <person name="Jafra S."/>
        </authorList>
    </citation>
    <scope>NUCLEOTIDE SEQUENCE [LARGE SCALE GENOMIC DNA]</scope>
    <source>
        <strain evidence="1 2">CCUG 30717</strain>
    </source>
</reference>
<organism evidence="1 2">
    <name type="scientific">Brucella pseudogrignonensis</name>
    <dbReference type="NCBI Taxonomy" id="419475"/>
    <lineage>
        <taxon>Bacteria</taxon>
        <taxon>Pseudomonadati</taxon>
        <taxon>Pseudomonadota</taxon>
        <taxon>Alphaproteobacteria</taxon>
        <taxon>Hyphomicrobiales</taxon>
        <taxon>Brucellaceae</taxon>
        <taxon>Brucella/Ochrobactrum group</taxon>
        <taxon>Brucella</taxon>
    </lineage>
</organism>
<dbReference type="EMBL" id="NNRM01000043">
    <property type="protein sequence ID" value="OYR22819.1"/>
    <property type="molecule type" value="Genomic_DNA"/>
</dbReference>
<keyword evidence="2" id="KW-1185">Reference proteome</keyword>